<protein>
    <submittedName>
        <fullName evidence="3">SDR family oxidoreductase</fullName>
    </submittedName>
</protein>
<dbReference type="RefSeq" id="WP_194412239.1">
    <property type="nucleotide sequence ID" value="NZ_BAABKZ010000001.1"/>
</dbReference>
<accession>A0ABP9LTD7</accession>
<name>A0ABP9LTD7_9MICO</name>
<evidence type="ECO:0000313" key="3">
    <source>
        <dbReference type="EMBL" id="GAA5084961.1"/>
    </source>
</evidence>
<gene>
    <name evidence="3" type="ORF">GCM10025760_03300</name>
</gene>
<dbReference type="PANTHER" id="PTHR48079:SF9">
    <property type="entry name" value="PUTATIVE-RELATED"/>
    <property type="match status" value="1"/>
</dbReference>
<keyword evidence="4" id="KW-1185">Reference proteome</keyword>
<dbReference type="InterPro" id="IPR051783">
    <property type="entry name" value="NAD(P)-dependent_oxidoreduct"/>
</dbReference>
<reference evidence="4" key="1">
    <citation type="journal article" date="2019" name="Int. J. Syst. Evol. Microbiol.">
        <title>The Global Catalogue of Microorganisms (GCM) 10K type strain sequencing project: providing services to taxonomists for standard genome sequencing and annotation.</title>
        <authorList>
            <consortium name="The Broad Institute Genomics Platform"/>
            <consortium name="The Broad Institute Genome Sequencing Center for Infectious Disease"/>
            <person name="Wu L."/>
            <person name="Ma J."/>
        </authorList>
    </citation>
    <scope>NUCLEOTIDE SEQUENCE [LARGE SCALE GENOMIC DNA]</scope>
    <source>
        <strain evidence="4">JCM 18959</strain>
    </source>
</reference>
<evidence type="ECO:0000313" key="4">
    <source>
        <dbReference type="Proteomes" id="UP001501407"/>
    </source>
</evidence>
<dbReference type="PANTHER" id="PTHR48079">
    <property type="entry name" value="PROTEIN YEEZ"/>
    <property type="match status" value="1"/>
</dbReference>
<dbReference type="InterPro" id="IPR036291">
    <property type="entry name" value="NAD(P)-bd_dom_sf"/>
</dbReference>
<feature type="compositionally biased region" description="Basic and acidic residues" evidence="1">
    <location>
        <begin position="120"/>
        <end position="130"/>
    </location>
</feature>
<dbReference type="SUPFAM" id="SSF51735">
    <property type="entry name" value="NAD(P)-binding Rossmann-fold domains"/>
    <property type="match status" value="1"/>
</dbReference>
<feature type="region of interest" description="Disordered" evidence="1">
    <location>
        <begin position="112"/>
        <end position="135"/>
    </location>
</feature>
<feature type="domain" description="NAD-dependent epimerase/dehydratase" evidence="2">
    <location>
        <begin position="3"/>
        <end position="217"/>
    </location>
</feature>
<comment type="caution">
    <text evidence="3">The sequence shown here is derived from an EMBL/GenBank/DDBJ whole genome shotgun (WGS) entry which is preliminary data.</text>
</comment>
<proteinExistence type="predicted"/>
<organism evidence="3 4">
    <name type="scientific">Microbacterium yannicii</name>
    <dbReference type="NCBI Taxonomy" id="671622"/>
    <lineage>
        <taxon>Bacteria</taxon>
        <taxon>Bacillati</taxon>
        <taxon>Actinomycetota</taxon>
        <taxon>Actinomycetes</taxon>
        <taxon>Micrococcales</taxon>
        <taxon>Microbacteriaceae</taxon>
        <taxon>Microbacterium</taxon>
    </lineage>
</organism>
<dbReference type="EMBL" id="BAABKZ010000001">
    <property type="protein sequence ID" value="GAA5084961.1"/>
    <property type="molecule type" value="Genomic_DNA"/>
</dbReference>
<evidence type="ECO:0000259" key="2">
    <source>
        <dbReference type="Pfam" id="PF01370"/>
    </source>
</evidence>
<sequence>MRIFLTGGTGYLGSVLLERLLAAGHEVDALARTAAGAERLTDAGASAVRGSLDDTDVLRAAAMSADAVVHAAFDSSMSEAAAAAELAAVTALVAGAGASGTDKPVLHTSTGLVYGIDPGQPRDEDARLPERSAQPVKSQAERVVLSAADITPIVFRAALVHGRGGSGLVTGLIGAAETTGAAAYVDDGGQPWDAIHVDDLADLYVAALERPTPGVFNAKGEHRFTMRELAEAISAITDAQTVSLPRETATDVLGPLALILGAPGTLAGDKARETFDWAPVGGSILDDIRTGSYRTSGAAAVKAGA</sequence>
<dbReference type="InterPro" id="IPR001509">
    <property type="entry name" value="Epimerase_deHydtase"/>
</dbReference>
<evidence type="ECO:0000256" key="1">
    <source>
        <dbReference type="SAM" id="MobiDB-lite"/>
    </source>
</evidence>
<dbReference type="Proteomes" id="UP001501407">
    <property type="component" value="Unassembled WGS sequence"/>
</dbReference>
<dbReference type="Gene3D" id="3.40.50.720">
    <property type="entry name" value="NAD(P)-binding Rossmann-like Domain"/>
    <property type="match status" value="1"/>
</dbReference>
<dbReference type="Pfam" id="PF01370">
    <property type="entry name" value="Epimerase"/>
    <property type="match status" value="1"/>
</dbReference>